<feature type="region of interest" description="Disordered" evidence="5">
    <location>
        <begin position="29"/>
        <end position="50"/>
    </location>
</feature>
<comment type="caution">
    <text evidence="7">The sequence shown here is derived from an EMBL/GenBank/DDBJ whole genome shotgun (WGS) entry which is preliminary data.</text>
</comment>
<gene>
    <name evidence="7" type="ORF">QBZ16_000090</name>
</gene>
<dbReference type="InterPro" id="IPR011009">
    <property type="entry name" value="Kinase-like_dom_sf"/>
</dbReference>
<keyword evidence="8" id="KW-1185">Reference proteome</keyword>
<feature type="compositionally biased region" description="Low complexity" evidence="5">
    <location>
        <begin position="543"/>
        <end position="555"/>
    </location>
</feature>
<feature type="compositionally biased region" description="Low complexity" evidence="5">
    <location>
        <begin position="443"/>
        <end position="452"/>
    </location>
</feature>
<dbReference type="PROSITE" id="PS50011">
    <property type="entry name" value="PROTEIN_KINASE_DOM"/>
    <property type="match status" value="1"/>
</dbReference>
<dbReference type="GO" id="GO:0000045">
    <property type="term" value="P:autophagosome assembly"/>
    <property type="evidence" value="ECO:0007669"/>
    <property type="project" value="TreeGrafter"/>
</dbReference>
<evidence type="ECO:0000256" key="3">
    <source>
        <dbReference type="ARBA" id="ARBA00022777"/>
    </source>
</evidence>
<dbReference type="InterPro" id="IPR000719">
    <property type="entry name" value="Prot_kinase_dom"/>
</dbReference>
<keyword evidence="4" id="KW-0067">ATP-binding</keyword>
<evidence type="ECO:0000259" key="6">
    <source>
        <dbReference type="PROSITE" id="PS50011"/>
    </source>
</evidence>
<dbReference type="GO" id="GO:0000407">
    <property type="term" value="C:phagophore assembly site"/>
    <property type="evidence" value="ECO:0007669"/>
    <property type="project" value="TreeGrafter"/>
</dbReference>
<keyword evidence="3" id="KW-0418">Kinase</keyword>
<dbReference type="PANTHER" id="PTHR24348">
    <property type="entry name" value="SERINE/THREONINE-PROTEIN KINASE UNC-51-RELATED"/>
    <property type="match status" value="1"/>
</dbReference>
<dbReference type="GO" id="GO:0005776">
    <property type="term" value="C:autophagosome"/>
    <property type="evidence" value="ECO:0007669"/>
    <property type="project" value="TreeGrafter"/>
</dbReference>
<proteinExistence type="predicted"/>
<dbReference type="InterPro" id="IPR045269">
    <property type="entry name" value="Atg1-like"/>
</dbReference>
<evidence type="ECO:0000313" key="8">
    <source>
        <dbReference type="Proteomes" id="UP001255856"/>
    </source>
</evidence>
<dbReference type="Proteomes" id="UP001255856">
    <property type="component" value="Unassembled WGS sequence"/>
</dbReference>
<keyword evidence="1" id="KW-0808">Transferase</keyword>
<feature type="compositionally biased region" description="Pro residues" evidence="5">
    <location>
        <begin position="501"/>
        <end position="511"/>
    </location>
</feature>
<reference evidence="7" key="1">
    <citation type="submission" date="2021-01" db="EMBL/GenBank/DDBJ databases">
        <authorList>
            <person name="Eckstrom K.M.E."/>
        </authorList>
    </citation>
    <scope>NUCLEOTIDE SEQUENCE</scope>
    <source>
        <strain evidence="7">UVCC 0001</strain>
    </source>
</reference>
<feature type="compositionally biased region" description="Basic residues" evidence="5">
    <location>
        <begin position="463"/>
        <end position="474"/>
    </location>
</feature>
<evidence type="ECO:0000313" key="7">
    <source>
        <dbReference type="EMBL" id="KAK2080237.1"/>
    </source>
</evidence>
<dbReference type="SMART" id="SM00220">
    <property type="entry name" value="S_TKc"/>
    <property type="match status" value="1"/>
</dbReference>
<organism evidence="7 8">
    <name type="scientific">Prototheca wickerhamii</name>
    <dbReference type="NCBI Taxonomy" id="3111"/>
    <lineage>
        <taxon>Eukaryota</taxon>
        <taxon>Viridiplantae</taxon>
        <taxon>Chlorophyta</taxon>
        <taxon>core chlorophytes</taxon>
        <taxon>Trebouxiophyceae</taxon>
        <taxon>Chlorellales</taxon>
        <taxon>Chlorellaceae</taxon>
        <taxon>Prototheca</taxon>
    </lineage>
</organism>
<feature type="region of interest" description="Disordered" evidence="5">
    <location>
        <begin position="102"/>
        <end position="129"/>
    </location>
</feature>
<dbReference type="GO" id="GO:0016020">
    <property type="term" value="C:membrane"/>
    <property type="evidence" value="ECO:0007669"/>
    <property type="project" value="TreeGrafter"/>
</dbReference>
<evidence type="ECO:0000256" key="1">
    <source>
        <dbReference type="ARBA" id="ARBA00022679"/>
    </source>
</evidence>
<evidence type="ECO:0000256" key="5">
    <source>
        <dbReference type="SAM" id="MobiDB-lite"/>
    </source>
</evidence>
<evidence type="ECO:0000256" key="2">
    <source>
        <dbReference type="ARBA" id="ARBA00022741"/>
    </source>
</evidence>
<feature type="region of interest" description="Disordered" evidence="5">
    <location>
        <begin position="375"/>
        <end position="424"/>
    </location>
</feature>
<keyword evidence="2" id="KW-0547">Nucleotide-binding</keyword>
<feature type="region of interest" description="Disordered" evidence="5">
    <location>
        <begin position="443"/>
        <end position="555"/>
    </location>
</feature>
<dbReference type="GO" id="GO:0010506">
    <property type="term" value="P:regulation of autophagy"/>
    <property type="evidence" value="ECO:0007669"/>
    <property type="project" value="InterPro"/>
</dbReference>
<accession>A0AAD9MJP7</accession>
<dbReference type="Pfam" id="PF15375">
    <property type="entry name" value="FSAF1"/>
    <property type="match status" value="1"/>
</dbReference>
<name>A0AAD9MJP7_PROWI</name>
<dbReference type="GO" id="GO:0005829">
    <property type="term" value="C:cytosol"/>
    <property type="evidence" value="ECO:0007669"/>
    <property type="project" value="TreeGrafter"/>
</dbReference>
<dbReference type="SUPFAM" id="SSF56112">
    <property type="entry name" value="Protein kinase-like (PK-like)"/>
    <property type="match status" value="1"/>
</dbReference>
<dbReference type="PANTHER" id="PTHR24348:SF22">
    <property type="entry name" value="NON-SPECIFIC SERINE_THREONINE PROTEIN KINASE"/>
    <property type="match status" value="1"/>
</dbReference>
<dbReference type="Pfam" id="PF00069">
    <property type="entry name" value="Pkinase"/>
    <property type="match status" value="1"/>
</dbReference>
<dbReference type="GO" id="GO:0005524">
    <property type="term" value="F:ATP binding"/>
    <property type="evidence" value="ECO:0007669"/>
    <property type="project" value="UniProtKB-KW"/>
</dbReference>
<protein>
    <recommendedName>
        <fullName evidence="6">Protein kinase domain-containing protein</fullName>
    </recommendedName>
</protein>
<sequence length="652" mass="69864">MRYEVLNYGAQGLDKKARKSFEAEERIRLGGRPDKGPRIPASIGVGMARKRSERFARAEEEGIASGMLDIHQLARKRRAEADAARERDPGLREDNGAFRHGVLRLNMGSNGSRGRRPSRGEGEDEGGAAAEEAAIKEIDLSRLSSKLWTSLQSEVAILRGIHHPNIVSLLDVIETHSKLFLVMEYCAGGDLSQFLRQNKAVSEATARSLLRQLAAGLREMWTRSLRDLKPQNLILSKAGPEAELKIADFGFARILQPQALPRSRSAASVAQQVMGFAGAPGWLPPGPTPHAAMAPGALTRALCAPQRPPAPGAWEPAGHIDARAAAREGADRALSRGRAFGAGHLPLDSERAPSPTHRVSAPIATSAPVKPVYGFEVGSGGGAPRPRADAQPWRGGSAGRNSPPLLRQRAGASDHPLDPGGPGVAVDRLGGFRARLRLGLGLAPARAGPARRPWSRPPPTRPRPSRPRTRRSGSRSRACCARSAAPRPRRTRWRATAPCRAGPPPRCPCSWPPSRCSGPAGPGRPRPSRRSWPSRPWRPRAPSPSASRARPAPRSCPDPWEALYAAALGWARDAAVQELVVGAPGGGQEASQDLYARAVTALRFLLRAADGVPGLSTPVRLDAEERDRLQRYAAAIGARWDAHRASGRVPGA</sequence>
<dbReference type="GO" id="GO:0004674">
    <property type="term" value="F:protein serine/threonine kinase activity"/>
    <property type="evidence" value="ECO:0007669"/>
    <property type="project" value="InterPro"/>
</dbReference>
<feature type="compositionally biased region" description="Low complexity" evidence="5">
    <location>
        <begin position="475"/>
        <end position="486"/>
    </location>
</feature>
<feature type="domain" description="Protein kinase" evidence="6">
    <location>
        <begin position="99"/>
        <end position="373"/>
    </location>
</feature>
<dbReference type="InterPro" id="IPR027973">
    <property type="entry name" value="FSAF1-like"/>
</dbReference>
<evidence type="ECO:0000256" key="4">
    <source>
        <dbReference type="ARBA" id="ARBA00022840"/>
    </source>
</evidence>
<dbReference type="Gene3D" id="1.10.510.10">
    <property type="entry name" value="Transferase(Phosphotransferase) domain 1"/>
    <property type="match status" value="1"/>
</dbReference>
<dbReference type="AlphaFoldDB" id="A0AAD9MJP7"/>
<dbReference type="EMBL" id="JASFZW010000001">
    <property type="protein sequence ID" value="KAK2080237.1"/>
    <property type="molecule type" value="Genomic_DNA"/>
</dbReference>